<accession>A0A1G2UR20</accession>
<dbReference type="Proteomes" id="UP000177276">
    <property type="component" value="Unassembled WGS sequence"/>
</dbReference>
<organism evidence="1 2">
    <name type="scientific">Candidatus Zambryskibacteria bacterium RIFCSPLOWO2_12_FULL_39_16</name>
    <dbReference type="NCBI Taxonomy" id="1802775"/>
    <lineage>
        <taxon>Bacteria</taxon>
        <taxon>Candidatus Zambryskiibacteriota</taxon>
    </lineage>
</organism>
<gene>
    <name evidence="1" type="ORF">A3G46_01080</name>
</gene>
<name>A0A1G2UR20_9BACT</name>
<dbReference type="AlphaFoldDB" id="A0A1G2UR20"/>
<proteinExistence type="predicted"/>
<evidence type="ECO:0000313" key="2">
    <source>
        <dbReference type="Proteomes" id="UP000177276"/>
    </source>
</evidence>
<reference evidence="1 2" key="1">
    <citation type="journal article" date="2016" name="Nat. Commun.">
        <title>Thousands of microbial genomes shed light on interconnected biogeochemical processes in an aquifer system.</title>
        <authorList>
            <person name="Anantharaman K."/>
            <person name="Brown C.T."/>
            <person name="Hug L.A."/>
            <person name="Sharon I."/>
            <person name="Castelle C.J."/>
            <person name="Probst A.J."/>
            <person name="Thomas B.C."/>
            <person name="Singh A."/>
            <person name="Wilkins M.J."/>
            <person name="Karaoz U."/>
            <person name="Brodie E.L."/>
            <person name="Williams K.H."/>
            <person name="Hubbard S.S."/>
            <person name="Banfield J.F."/>
        </authorList>
    </citation>
    <scope>NUCLEOTIDE SEQUENCE [LARGE SCALE GENOMIC DNA]</scope>
</reference>
<comment type="caution">
    <text evidence="1">The sequence shown here is derived from an EMBL/GenBank/DDBJ whole genome shotgun (WGS) entry which is preliminary data.</text>
</comment>
<protein>
    <submittedName>
        <fullName evidence="1">Uncharacterized protein</fullName>
    </submittedName>
</protein>
<sequence length="130" mass="14910">MTTIIVFASSFFTASALVAIKAIEIKYGKKNLVLELLSLLDTKSDKFIYDVKFKALQIIQSVRYVILVQTKTVCNNLLDKVEEKTMNEYKTRHNMIMMGQKNIVTNKGSVSFYLKKITEEKYNGQKGKIE</sequence>
<evidence type="ECO:0000313" key="1">
    <source>
        <dbReference type="EMBL" id="OHB11837.1"/>
    </source>
</evidence>
<dbReference type="EMBL" id="MHWS01000021">
    <property type="protein sequence ID" value="OHB11837.1"/>
    <property type="molecule type" value="Genomic_DNA"/>
</dbReference>